<dbReference type="GO" id="GO:0016787">
    <property type="term" value="F:hydrolase activity"/>
    <property type="evidence" value="ECO:0007669"/>
    <property type="project" value="UniProtKB-KW"/>
</dbReference>
<comment type="caution">
    <text evidence="3">The sequence shown here is derived from an EMBL/GenBank/DDBJ whole genome shotgun (WGS) entry which is preliminary data.</text>
</comment>
<feature type="signal peptide" evidence="1">
    <location>
        <begin position="1"/>
        <end position="24"/>
    </location>
</feature>
<proteinExistence type="predicted"/>
<dbReference type="EMBL" id="JBHUHX010000051">
    <property type="protein sequence ID" value="MFD2113510.1"/>
    <property type="molecule type" value="Genomic_DNA"/>
</dbReference>
<evidence type="ECO:0000313" key="4">
    <source>
        <dbReference type="Proteomes" id="UP001597337"/>
    </source>
</evidence>
<dbReference type="Gene3D" id="3.40.50.1820">
    <property type="entry name" value="alpha/beta hydrolase"/>
    <property type="match status" value="1"/>
</dbReference>
<feature type="domain" description="Dienelactone hydrolase" evidence="2">
    <location>
        <begin position="41"/>
        <end position="260"/>
    </location>
</feature>
<evidence type="ECO:0000259" key="2">
    <source>
        <dbReference type="Pfam" id="PF01738"/>
    </source>
</evidence>
<keyword evidence="4" id="KW-1185">Reference proteome</keyword>
<dbReference type="Pfam" id="PF01738">
    <property type="entry name" value="DLH"/>
    <property type="match status" value="1"/>
</dbReference>
<sequence>MLHRIAVLSSLFAASLFVTAQAQAEVQSKPIEYEDHGTHLTGYLFWDDAATGKRPGVLLIHEWWGLNDYAKERARMLAELGYVAFAADMYGDDRVTDKPDQARDWMQEVTADVELWRERAGLGLKQLMASDLVEPGQVAAIGYCFGGGTVLQMAYGGAELKGVVSFHGSLPAAPEESKGRIDAKILVLHGNADSFVSPEVVSNFQDKLEAAEANWEMDIYGGVKHSFTSPNAGDYGIENLRYDPQADRRSWTRMQSFFDELFGR</sequence>
<gene>
    <name evidence="3" type="ORF">ACFSJC_16795</name>
</gene>
<dbReference type="EC" id="3.1.-.-" evidence="3"/>
<name>A0ABW4YD12_9GAMM</name>
<dbReference type="InterPro" id="IPR029058">
    <property type="entry name" value="AB_hydrolase_fold"/>
</dbReference>
<dbReference type="PANTHER" id="PTHR22946">
    <property type="entry name" value="DIENELACTONE HYDROLASE DOMAIN-CONTAINING PROTEIN-RELATED"/>
    <property type="match status" value="1"/>
</dbReference>
<dbReference type="RefSeq" id="WP_386028353.1">
    <property type="nucleotide sequence ID" value="NZ_JBHUHX010000051.1"/>
</dbReference>
<dbReference type="SUPFAM" id="SSF53474">
    <property type="entry name" value="alpha/beta-Hydrolases"/>
    <property type="match status" value="1"/>
</dbReference>
<dbReference type="Proteomes" id="UP001597337">
    <property type="component" value="Unassembled WGS sequence"/>
</dbReference>
<feature type="chain" id="PRO_5045379670" evidence="1">
    <location>
        <begin position="25"/>
        <end position="264"/>
    </location>
</feature>
<keyword evidence="3" id="KW-0378">Hydrolase</keyword>
<evidence type="ECO:0000256" key="1">
    <source>
        <dbReference type="SAM" id="SignalP"/>
    </source>
</evidence>
<dbReference type="InterPro" id="IPR050261">
    <property type="entry name" value="FrsA_esterase"/>
</dbReference>
<organism evidence="3 4">
    <name type="scientific">Thiorhodococcus fuscus</name>
    <dbReference type="NCBI Taxonomy" id="527200"/>
    <lineage>
        <taxon>Bacteria</taxon>
        <taxon>Pseudomonadati</taxon>
        <taxon>Pseudomonadota</taxon>
        <taxon>Gammaproteobacteria</taxon>
        <taxon>Chromatiales</taxon>
        <taxon>Chromatiaceae</taxon>
        <taxon>Thiorhodococcus</taxon>
    </lineage>
</organism>
<dbReference type="PANTHER" id="PTHR22946:SF0">
    <property type="entry name" value="DIENELACTONE HYDROLASE DOMAIN-CONTAINING PROTEIN"/>
    <property type="match status" value="1"/>
</dbReference>
<keyword evidence="1" id="KW-0732">Signal</keyword>
<accession>A0ABW4YD12</accession>
<evidence type="ECO:0000313" key="3">
    <source>
        <dbReference type="EMBL" id="MFD2113510.1"/>
    </source>
</evidence>
<reference evidence="4" key="1">
    <citation type="journal article" date="2019" name="Int. J. Syst. Evol. Microbiol.">
        <title>The Global Catalogue of Microorganisms (GCM) 10K type strain sequencing project: providing services to taxonomists for standard genome sequencing and annotation.</title>
        <authorList>
            <consortium name="The Broad Institute Genomics Platform"/>
            <consortium name="The Broad Institute Genome Sequencing Center for Infectious Disease"/>
            <person name="Wu L."/>
            <person name="Ma J."/>
        </authorList>
    </citation>
    <scope>NUCLEOTIDE SEQUENCE [LARGE SCALE GENOMIC DNA]</scope>
    <source>
        <strain evidence="4">KACC 12597</strain>
    </source>
</reference>
<protein>
    <submittedName>
        <fullName evidence="3">Dienelactone hydrolase family protein</fullName>
        <ecNumber evidence="3">3.1.-.-</ecNumber>
    </submittedName>
</protein>
<dbReference type="InterPro" id="IPR002925">
    <property type="entry name" value="Dienelactn_hydro"/>
</dbReference>